<dbReference type="Gene3D" id="2.30.30.830">
    <property type="match status" value="1"/>
</dbReference>
<evidence type="ECO:0000313" key="11">
    <source>
        <dbReference type="EMBL" id="NYT86014.1"/>
    </source>
</evidence>
<evidence type="ECO:0000313" key="12">
    <source>
        <dbReference type="Proteomes" id="UP000554144"/>
    </source>
</evidence>
<feature type="transmembrane region" description="Helical" evidence="9">
    <location>
        <begin position="15"/>
        <end position="37"/>
    </location>
</feature>
<organism evidence="11 12">
    <name type="scientific">Pollutimonas harenae</name>
    <dbReference type="NCBI Taxonomy" id="657015"/>
    <lineage>
        <taxon>Bacteria</taxon>
        <taxon>Pseudomonadati</taxon>
        <taxon>Pseudomonadota</taxon>
        <taxon>Betaproteobacteria</taxon>
        <taxon>Burkholderiales</taxon>
        <taxon>Alcaligenaceae</taxon>
        <taxon>Pollutimonas</taxon>
    </lineage>
</organism>
<evidence type="ECO:0000259" key="10">
    <source>
        <dbReference type="Pfam" id="PF11356"/>
    </source>
</evidence>
<keyword evidence="8 9" id="KW-0472">Membrane</keyword>
<keyword evidence="7 9" id="KW-1133">Transmembrane helix</keyword>
<evidence type="ECO:0000256" key="4">
    <source>
        <dbReference type="ARBA" id="ARBA00022519"/>
    </source>
</evidence>
<dbReference type="GO" id="GO:0015031">
    <property type="term" value="P:protein transport"/>
    <property type="evidence" value="ECO:0007669"/>
    <property type="project" value="UniProtKB-KW"/>
</dbReference>
<dbReference type="AlphaFoldDB" id="A0A853H7F5"/>
<name>A0A853H7F5_9BURK</name>
<keyword evidence="12" id="KW-1185">Reference proteome</keyword>
<evidence type="ECO:0000256" key="8">
    <source>
        <dbReference type="ARBA" id="ARBA00023136"/>
    </source>
</evidence>
<evidence type="ECO:0000256" key="1">
    <source>
        <dbReference type="ARBA" id="ARBA00004533"/>
    </source>
</evidence>
<keyword evidence="5 9" id="KW-0812">Transmembrane</keyword>
<dbReference type="InterPro" id="IPR024961">
    <property type="entry name" value="T2SS_GspC_N"/>
</dbReference>
<sequence length="156" mass="15840">MGLPPTFSGINGPRLLRGLAFMLMAVGLGVWAALLFAPVSQDLPPALDTAPFSGQDTGPVSNWFGGPALRVPISLAGVIFTEGGRGAALLSINGTTAQAYRVGQSLAPGVTLSGVSAQGVSIDQDGVIEQLTMPANPADVVQGFVPVTKSTKLTQP</sequence>
<keyword evidence="6" id="KW-0653">Protein transport</keyword>
<keyword evidence="3" id="KW-1003">Cell membrane</keyword>
<dbReference type="Proteomes" id="UP000554144">
    <property type="component" value="Unassembled WGS sequence"/>
</dbReference>
<dbReference type="GO" id="GO:0005886">
    <property type="term" value="C:plasma membrane"/>
    <property type="evidence" value="ECO:0007669"/>
    <property type="project" value="UniProtKB-SubCell"/>
</dbReference>
<evidence type="ECO:0000256" key="5">
    <source>
        <dbReference type="ARBA" id="ARBA00022692"/>
    </source>
</evidence>
<proteinExistence type="predicted"/>
<dbReference type="Pfam" id="PF11356">
    <property type="entry name" value="T2SSC"/>
    <property type="match status" value="1"/>
</dbReference>
<accession>A0A853H7F5</accession>
<keyword evidence="2" id="KW-0813">Transport</keyword>
<evidence type="ECO:0000256" key="9">
    <source>
        <dbReference type="SAM" id="Phobius"/>
    </source>
</evidence>
<comment type="subcellular location">
    <subcellularLocation>
        <location evidence="1">Cell inner membrane</location>
    </subcellularLocation>
</comment>
<evidence type="ECO:0000256" key="3">
    <source>
        <dbReference type="ARBA" id="ARBA00022475"/>
    </source>
</evidence>
<evidence type="ECO:0000256" key="6">
    <source>
        <dbReference type="ARBA" id="ARBA00022927"/>
    </source>
</evidence>
<dbReference type="OrthoDB" id="8686822at2"/>
<reference evidence="11 12" key="1">
    <citation type="submission" date="2020-07" db="EMBL/GenBank/DDBJ databases">
        <title>Taxonomic revisions and descriptions of new bacterial species based on genomic comparisons in the high-G+C-content subgroup of the family Alcaligenaceae.</title>
        <authorList>
            <person name="Szabo A."/>
            <person name="Felfoldi T."/>
        </authorList>
    </citation>
    <scope>NUCLEOTIDE SEQUENCE [LARGE SCALE GENOMIC DNA]</scope>
    <source>
        <strain evidence="11 12">DSM 25667</strain>
    </source>
</reference>
<comment type="caution">
    <text evidence="11">The sequence shown here is derived from an EMBL/GenBank/DDBJ whole genome shotgun (WGS) entry which is preliminary data.</text>
</comment>
<protein>
    <recommendedName>
        <fullName evidence="10">Type II secretion system protein GspC N-terminal domain-containing protein</fullName>
    </recommendedName>
</protein>
<feature type="domain" description="Type II secretion system protein GspC N-terminal" evidence="10">
    <location>
        <begin position="67"/>
        <end position="132"/>
    </location>
</feature>
<dbReference type="RefSeq" id="WP_130039554.1">
    <property type="nucleotide sequence ID" value="NZ_JACCEV010000002.1"/>
</dbReference>
<evidence type="ECO:0000256" key="7">
    <source>
        <dbReference type="ARBA" id="ARBA00022989"/>
    </source>
</evidence>
<evidence type="ECO:0000256" key="2">
    <source>
        <dbReference type="ARBA" id="ARBA00022448"/>
    </source>
</evidence>
<keyword evidence="4" id="KW-0997">Cell inner membrane</keyword>
<dbReference type="EMBL" id="JACCEV010000002">
    <property type="protein sequence ID" value="NYT86014.1"/>
    <property type="molecule type" value="Genomic_DNA"/>
</dbReference>
<gene>
    <name evidence="11" type="ORF">H0A62_10395</name>
</gene>